<dbReference type="AlphaFoldDB" id="A0A833R576"/>
<dbReference type="EMBL" id="SWLB01000010">
    <property type="protein sequence ID" value="KAF3334007.1"/>
    <property type="molecule type" value="Genomic_DNA"/>
</dbReference>
<reference evidence="1" key="1">
    <citation type="submission" date="2020-01" db="EMBL/GenBank/DDBJ databases">
        <title>Genome sequence of Kobresia littledalei, the first chromosome-level genome in the family Cyperaceae.</title>
        <authorList>
            <person name="Qu G."/>
        </authorList>
    </citation>
    <scope>NUCLEOTIDE SEQUENCE</scope>
    <source>
        <strain evidence="1">C.B.Clarke</strain>
        <tissue evidence="1">Leaf</tissue>
    </source>
</reference>
<dbReference type="Proteomes" id="UP000623129">
    <property type="component" value="Unassembled WGS sequence"/>
</dbReference>
<comment type="caution">
    <text evidence="1">The sequence shown here is derived from an EMBL/GenBank/DDBJ whole genome shotgun (WGS) entry which is preliminary data.</text>
</comment>
<evidence type="ECO:0000313" key="2">
    <source>
        <dbReference type="Proteomes" id="UP000623129"/>
    </source>
</evidence>
<sequence>MELSLLGRHAPSTTLMRNGSVFGSGTASRSLPDSATPSSCGGLCSPARVNRAINTLSTLPRGDTTALPPVKAATPCSRENCWASSAGGDLKMFYEQRSGKIRTHSFIIDPSMYSPLCSSLQCTIYGFVYAVIGSMKR</sequence>
<organism evidence="1 2">
    <name type="scientific">Carex littledalei</name>
    <dbReference type="NCBI Taxonomy" id="544730"/>
    <lineage>
        <taxon>Eukaryota</taxon>
        <taxon>Viridiplantae</taxon>
        <taxon>Streptophyta</taxon>
        <taxon>Embryophyta</taxon>
        <taxon>Tracheophyta</taxon>
        <taxon>Spermatophyta</taxon>
        <taxon>Magnoliopsida</taxon>
        <taxon>Liliopsida</taxon>
        <taxon>Poales</taxon>
        <taxon>Cyperaceae</taxon>
        <taxon>Cyperoideae</taxon>
        <taxon>Cariceae</taxon>
        <taxon>Carex</taxon>
        <taxon>Carex subgen. Euthyceras</taxon>
    </lineage>
</organism>
<name>A0A833R576_9POAL</name>
<keyword evidence="2" id="KW-1185">Reference proteome</keyword>
<accession>A0A833R576</accession>
<gene>
    <name evidence="1" type="ORF">FCM35_KLT01698</name>
</gene>
<proteinExistence type="predicted"/>
<protein>
    <submittedName>
        <fullName evidence="1">Uncharacterized protein</fullName>
    </submittedName>
</protein>
<evidence type="ECO:0000313" key="1">
    <source>
        <dbReference type="EMBL" id="KAF3334007.1"/>
    </source>
</evidence>